<organism evidence="1 2">
    <name type="scientific">Escherichia phage vB_EcoD_SU57</name>
    <dbReference type="NCBI Taxonomy" id="2743969"/>
    <lineage>
        <taxon>Viruses</taxon>
        <taxon>Duplodnaviria</taxon>
        <taxon>Heunggongvirae</taxon>
        <taxon>Uroviricota</taxon>
        <taxon>Caudoviricetes</taxon>
        <taxon>Drexlerviridae</taxon>
        <taxon>Braunvirinae</taxon>
        <taxon>Veterinaerplatzvirus</taxon>
        <taxon>Veterinaerplatzvirus SU57</taxon>
    </lineage>
</organism>
<gene>
    <name evidence="1" type="primary">SU57_00039</name>
</gene>
<sequence length="117" mass="13949">MFYIKFKGYKKEKEKCTGLFFVGRIYTCGVVDSNMYYQTQDENGNIVKFQSIFHDDCYDFSRIDTQSKVLDEHDNKMKYRMNGVDVTKSFFDDKLLEVELLKSRGVSVFIDFEVYFE</sequence>
<evidence type="ECO:0000313" key="1">
    <source>
        <dbReference type="EMBL" id="QLF84999.1"/>
    </source>
</evidence>
<reference evidence="1 2" key="1">
    <citation type="submission" date="2020-05" db="EMBL/GenBank/DDBJ databases">
        <title>Infection kinetics and phylogenetic analysis of vB_EcoD_SU57, a virulent T1-like Drexlerviridae coliphage.</title>
        <authorList>
            <person name="Koonjan S."/>
            <person name="Seijsing F."/>
            <person name="Cooper C.J."/>
            <person name="Nilsson A.S."/>
        </authorList>
    </citation>
    <scope>NUCLEOTIDE SEQUENCE [LARGE SCALE GENOMIC DNA]</scope>
</reference>
<name>A0A7D5JU83_9CAUD</name>
<proteinExistence type="predicted"/>
<accession>A0A7D5JU83</accession>
<protein>
    <submittedName>
        <fullName evidence="1">Putative tail fiber protein</fullName>
    </submittedName>
</protein>
<dbReference type="Proteomes" id="UP000510878">
    <property type="component" value="Segment"/>
</dbReference>
<keyword evidence="2" id="KW-1185">Reference proteome</keyword>
<evidence type="ECO:0000313" key="2">
    <source>
        <dbReference type="Proteomes" id="UP000510878"/>
    </source>
</evidence>
<dbReference type="EMBL" id="MT511058">
    <property type="protein sequence ID" value="QLF84999.1"/>
    <property type="molecule type" value="Genomic_DNA"/>
</dbReference>